<sequence>MNDFNDSGISAGAMAVIIVAAIAVLVGFMTLVCTAINFAKNRRRTRRLQSLSPVRIVTPAECLAAQNRRPVPLSANAAGATSILRFIPSVPTTPCDSAGSKPQSPKMFSMVPEAPPSYEEAMQMAIDESRRTATHQGDTHTPVLSQNVSNTRPVEELPSTAETEAESDNQPTTSYANENFNNKQRSSAASTHSDESPISSASTSAASQSTTTATDKNSVGIASDTTNTFNATASNSNSSASGSSAQTTKVPNSNEKAKPMLRQTSALKSFEDVDL</sequence>
<feature type="region of interest" description="Disordered" evidence="1">
    <location>
        <begin position="129"/>
        <end position="275"/>
    </location>
</feature>
<reference evidence="4" key="1">
    <citation type="submission" date="2017-02" db="UniProtKB">
        <authorList>
            <consortium name="WormBaseParasite"/>
        </authorList>
    </citation>
    <scope>IDENTIFICATION</scope>
</reference>
<feature type="compositionally biased region" description="Low complexity" evidence="1">
    <location>
        <begin position="222"/>
        <end position="248"/>
    </location>
</feature>
<keyword evidence="2" id="KW-1133">Transmembrane helix</keyword>
<dbReference type="WBParaSite" id="SMUV_0000104301-mRNA-1">
    <property type="protein sequence ID" value="SMUV_0000104301-mRNA-1"/>
    <property type="gene ID" value="SMUV_0000104301"/>
</dbReference>
<protein>
    <submittedName>
        <fullName evidence="4">Uncharacterized protein</fullName>
    </submittedName>
</protein>
<feature type="compositionally biased region" description="Low complexity" evidence="1">
    <location>
        <begin position="199"/>
        <end position="214"/>
    </location>
</feature>
<keyword evidence="3" id="KW-1185">Reference proteome</keyword>
<organism evidence="3 4">
    <name type="scientific">Syphacia muris</name>
    <dbReference type="NCBI Taxonomy" id="451379"/>
    <lineage>
        <taxon>Eukaryota</taxon>
        <taxon>Metazoa</taxon>
        <taxon>Ecdysozoa</taxon>
        <taxon>Nematoda</taxon>
        <taxon>Chromadorea</taxon>
        <taxon>Rhabditida</taxon>
        <taxon>Spirurina</taxon>
        <taxon>Oxyuridomorpha</taxon>
        <taxon>Oxyuroidea</taxon>
        <taxon>Oxyuridae</taxon>
        <taxon>Syphacia</taxon>
    </lineage>
</organism>
<feature type="transmembrane region" description="Helical" evidence="2">
    <location>
        <begin position="12"/>
        <end position="39"/>
    </location>
</feature>
<dbReference type="Proteomes" id="UP000046393">
    <property type="component" value="Unplaced"/>
</dbReference>
<name>A0A0N5AA76_9BILA</name>
<keyword evidence="2" id="KW-0812">Transmembrane</keyword>
<feature type="compositionally biased region" description="Polar residues" evidence="1">
    <location>
        <begin position="142"/>
        <end position="152"/>
    </location>
</feature>
<feature type="compositionally biased region" description="Polar residues" evidence="1">
    <location>
        <begin position="168"/>
        <end position="191"/>
    </location>
</feature>
<proteinExistence type="predicted"/>
<dbReference type="AlphaFoldDB" id="A0A0N5AA76"/>
<evidence type="ECO:0000256" key="1">
    <source>
        <dbReference type="SAM" id="MobiDB-lite"/>
    </source>
</evidence>
<evidence type="ECO:0000256" key="2">
    <source>
        <dbReference type="SAM" id="Phobius"/>
    </source>
</evidence>
<evidence type="ECO:0000313" key="3">
    <source>
        <dbReference type="Proteomes" id="UP000046393"/>
    </source>
</evidence>
<keyword evidence="2" id="KW-0472">Membrane</keyword>
<accession>A0A0N5AA76</accession>
<evidence type="ECO:0000313" key="4">
    <source>
        <dbReference type="WBParaSite" id="SMUV_0000104301-mRNA-1"/>
    </source>
</evidence>